<dbReference type="SMART" id="SM00862">
    <property type="entry name" value="Trans_reg_C"/>
    <property type="match status" value="1"/>
</dbReference>
<keyword evidence="1 6" id="KW-0597">Phosphoprotein</keyword>
<dbReference type="CDD" id="cd00383">
    <property type="entry name" value="trans_reg_C"/>
    <property type="match status" value="1"/>
</dbReference>
<sequence>MTRQQEALKRLKVLYVEDEKSLAEMMERAIGRHFSAFRLAADGEEGLELFRSFRPDLVITDITMPGMDGLEMGRQIHAISPETPLIVLSAYSDKEKLLSAIDVGVSKYYIKPFDPEELLEYLEVLATRLAARQQVSIRPDYRYDRYHRRLTRKEEPIPLTDREQRFLETLLEEPGNFLDTAAIKSLLWPGEEPTDDAVRVFINRLRNKAGRELIRNKAGEGYYVEPV</sequence>
<evidence type="ECO:0000256" key="3">
    <source>
        <dbReference type="ARBA" id="ARBA00023015"/>
    </source>
</evidence>
<evidence type="ECO:0000256" key="7">
    <source>
        <dbReference type="PROSITE-ProRule" id="PRU01091"/>
    </source>
</evidence>
<dbReference type="Pfam" id="PF00486">
    <property type="entry name" value="Trans_reg_C"/>
    <property type="match status" value="1"/>
</dbReference>
<keyword evidence="4 7" id="KW-0238">DNA-binding</keyword>
<dbReference type="InterPro" id="IPR011006">
    <property type="entry name" value="CheY-like_superfamily"/>
</dbReference>
<dbReference type="SUPFAM" id="SSF52172">
    <property type="entry name" value="CheY-like"/>
    <property type="match status" value="1"/>
</dbReference>
<dbReference type="Pfam" id="PF00072">
    <property type="entry name" value="Response_reg"/>
    <property type="match status" value="1"/>
</dbReference>
<proteinExistence type="predicted"/>
<protein>
    <submittedName>
        <fullName evidence="10">Response regulator transcription factor</fullName>
    </submittedName>
</protein>
<organism evidence="10">
    <name type="scientific">Nitratifractor salsuginis</name>
    <dbReference type="NCBI Taxonomy" id="269261"/>
    <lineage>
        <taxon>Bacteria</taxon>
        <taxon>Pseudomonadati</taxon>
        <taxon>Campylobacterota</taxon>
        <taxon>Epsilonproteobacteria</taxon>
        <taxon>Campylobacterales</taxon>
        <taxon>Sulfurovaceae</taxon>
        <taxon>Nitratifractor</taxon>
    </lineage>
</organism>
<feature type="DNA-binding region" description="OmpR/PhoB-type" evidence="7">
    <location>
        <begin position="132"/>
        <end position="226"/>
    </location>
</feature>
<dbReference type="GO" id="GO:0000156">
    <property type="term" value="F:phosphorelay response regulator activity"/>
    <property type="evidence" value="ECO:0007669"/>
    <property type="project" value="TreeGrafter"/>
</dbReference>
<evidence type="ECO:0000313" key="10">
    <source>
        <dbReference type="EMBL" id="HFC03270.1"/>
    </source>
</evidence>
<name>A0A7V2WKY2_9BACT</name>
<dbReference type="SUPFAM" id="SSF46894">
    <property type="entry name" value="C-terminal effector domain of the bipartite response regulators"/>
    <property type="match status" value="1"/>
</dbReference>
<dbReference type="PROSITE" id="PS51755">
    <property type="entry name" value="OMPR_PHOB"/>
    <property type="match status" value="1"/>
</dbReference>
<dbReference type="InterPro" id="IPR036388">
    <property type="entry name" value="WH-like_DNA-bd_sf"/>
</dbReference>
<dbReference type="InterPro" id="IPR001867">
    <property type="entry name" value="OmpR/PhoB-type_DNA-bd"/>
</dbReference>
<comment type="caution">
    <text evidence="10">The sequence shown here is derived from an EMBL/GenBank/DDBJ whole genome shotgun (WGS) entry which is preliminary data.</text>
</comment>
<dbReference type="InterPro" id="IPR016032">
    <property type="entry name" value="Sig_transdc_resp-reg_C-effctor"/>
</dbReference>
<keyword evidence="3" id="KW-0805">Transcription regulation</keyword>
<dbReference type="GO" id="GO:0000976">
    <property type="term" value="F:transcription cis-regulatory region binding"/>
    <property type="evidence" value="ECO:0007669"/>
    <property type="project" value="TreeGrafter"/>
</dbReference>
<dbReference type="EMBL" id="DRNO01000016">
    <property type="protein sequence ID" value="HFC03270.1"/>
    <property type="molecule type" value="Genomic_DNA"/>
</dbReference>
<dbReference type="PANTHER" id="PTHR48111">
    <property type="entry name" value="REGULATOR OF RPOS"/>
    <property type="match status" value="1"/>
</dbReference>
<keyword evidence="2" id="KW-0902">Two-component regulatory system</keyword>
<gene>
    <name evidence="10" type="ORF">ENJ74_00215</name>
</gene>
<dbReference type="InterPro" id="IPR001789">
    <property type="entry name" value="Sig_transdc_resp-reg_receiver"/>
</dbReference>
<dbReference type="PROSITE" id="PS50110">
    <property type="entry name" value="RESPONSE_REGULATORY"/>
    <property type="match status" value="1"/>
</dbReference>
<feature type="domain" description="OmpR/PhoB-type" evidence="9">
    <location>
        <begin position="132"/>
        <end position="226"/>
    </location>
</feature>
<dbReference type="Gene3D" id="3.40.50.2300">
    <property type="match status" value="1"/>
</dbReference>
<feature type="domain" description="Response regulatory" evidence="8">
    <location>
        <begin position="12"/>
        <end position="126"/>
    </location>
</feature>
<dbReference type="Proteomes" id="UP000885722">
    <property type="component" value="Unassembled WGS sequence"/>
</dbReference>
<feature type="modified residue" description="4-aspartylphosphate" evidence="6">
    <location>
        <position position="61"/>
    </location>
</feature>
<accession>A0A7V2WKY2</accession>
<dbReference type="GO" id="GO:0005829">
    <property type="term" value="C:cytosol"/>
    <property type="evidence" value="ECO:0007669"/>
    <property type="project" value="TreeGrafter"/>
</dbReference>
<evidence type="ECO:0000256" key="4">
    <source>
        <dbReference type="ARBA" id="ARBA00023125"/>
    </source>
</evidence>
<evidence type="ECO:0000259" key="9">
    <source>
        <dbReference type="PROSITE" id="PS51755"/>
    </source>
</evidence>
<dbReference type="PANTHER" id="PTHR48111:SF1">
    <property type="entry name" value="TWO-COMPONENT RESPONSE REGULATOR ORR33"/>
    <property type="match status" value="1"/>
</dbReference>
<evidence type="ECO:0000256" key="2">
    <source>
        <dbReference type="ARBA" id="ARBA00023012"/>
    </source>
</evidence>
<evidence type="ECO:0000256" key="5">
    <source>
        <dbReference type="ARBA" id="ARBA00023163"/>
    </source>
</evidence>
<dbReference type="SMART" id="SM00448">
    <property type="entry name" value="REC"/>
    <property type="match status" value="1"/>
</dbReference>
<dbReference type="GO" id="GO:0032993">
    <property type="term" value="C:protein-DNA complex"/>
    <property type="evidence" value="ECO:0007669"/>
    <property type="project" value="TreeGrafter"/>
</dbReference>
<dbReference type="GO" id="GO:0006355">
    <property type="term" value="P:regulation of DNA-templated transcription"/>
    <property type="evidence" value="ECO:0007669"/>
    <property type="project" value="InterPro"/>
</dbReference>
<evidence type="ECO:0000259" key="8">
    <source>
        <dbReference type="PROSITE" id="PS50110"/>
    </source>
</evidence>
<evidence type="ECO:0000256" key="6">
    <source>
        <dbReference type="PROSITE-ProRule" id="PRU00169"/>
    </source>
</evidence>
<keyword evidence="5" id="KW-0804">Transcription</keyword>
<dbReference type="CDD" id="cd17536">
    <property type="entry name" value="REC_YesN-like"/>
    <property type="match status" value="1"/>
</dbReference>
<reference evidence="10" key="1">
    <citation type="journal article" date="2020" name="mSystems">
        <title>Genome- and Community-Level Interaction Insights into Carbon Utilization and Element Cycling Functions of Hydrothermarchaeota in Hydrothermal Sediment.</title>
        <authorList>
            <person name="Zhou Z."/>
            <person name="Liu Y."/>
            <person name="Xu W."/>
            <person name="Pan J."/>
            <person name="Luo Z.H."/>
            <person name="Li M."/>
        </authorList>
    </citation>
    <scope>NUCLEOTIDE SEQUENCE [LARGE SCALE GENOMIC DNA]</scope>
    <source>
        <strain evidence="10">HyVt-513</strain>
    </source>
</reference>
<dbReference type="InterPro" id="IPR039420">
    <property type="entry name" value="WalR-like"/>
</dbReference>
<evidence type="ECO:0000256" key="1">
    <source>
        <dbReference type="ARBA" id="ARBA00022553"/>
    </source>
</evidence>
<dbReference type="AlphaFoldDB" id="A0A7V2WKY2"/>
<dbReference type="Gene3D" id="1.10.10.10">
    <property type="entry name" value="Winged helix-like DNA-binding domain superfamily/Winged helix DNA-binding domain"/>
    <property type="match status" value="1"/>
</dbReference>